<gene>
    <name evidence="2" type="ORF">TSPGSL018_9558</name>
</gene>
<feature type="non-terminal residue" evidence="2">
    <location>
        <position position="1"/>
    </location>
</feature>
<evidence type="ECO:0000313" key="2">
    <source>
        <dbReference type="EMBL" id="JAC80750.1"/>
    </source>
</evidence>
<sequence length="280" mass="29779">SRCARVGASCIRELVSGKLTPESFRKSLAEQSPSTEGVAVWTMDTPTASQPYGTPPSTCATPGSEPRRRNHEWRSSPVPPLSFHQLHASGGSVASATRDGANERTGRDSSIRSPNSGRTPAPAHAGTGHRGQEEGNQRARPLEHPHMSALQTTGGGPPVELAEGNGSHSGMAWISPNTSSHSCIRSAVGSGIGVGFQPLSEEDLCLADDEAYREVEAEVTRALEELTRHQDAESEAAATRRQGADDVHRQWRAESAAAAERLRRAGAALISEAHAYQRRA</sequence>
<accession>A0A061SCZ9</accession>
<feature type="compositionally biased region" description="Basic and acidic residues" evidence="1">
    <location>
        <begin position="100"/>
        <end position="110"/>
    </location>
</feature>
<protein>
    <submittedName>
        <fullName evidence="2">Uncharacterized protein</fullName>
    </submittedName>
</protein>
<dbReference type="EMBL" id="GBEZ01004469">
    <property type="protein sequence ID" value="JAC80750.1"/>
    <property type="molecule type" value="Transcribed_RNA"/>
</dbReference>
<feature type="compositionally biased region" description="Polar residues" evidence="1">
    <location>
        <begin position="44"/>
        <end position="61"/>
    </location>
</feature>
<feature type="compositionally biased region" description="Basic and acidic residues" evidence="1">
    <location>
        <begin position="130"/>
        <end position="146"/>
    </location>
</feature>
<evidence type="ECO:0000256" key="1">
    <source>
        <dbReference type="SAM" id="MobiDB-lite"/>
    </source>
</evidence>
<name>A0A061SCZ9_9CHLO</name>
<feature type="non-terminal residue" evidence="2">
    <location>
        <position position="280"/>
    </location>
</feature>
<organism evidence="2">
    <name type="scientific">Tetraselmis sp. GSL018</name>
    <dbReference type="NCBI Taxonomy" id="582737"/>
    <lineage>
        <taxon>Eukaryota</taxon>
        <taxon>Viridiplantae</taxon>
        <taxon>Chlorophyta</taxon>
        <taxon>core chlorophytes</taxon>
        <taxon>Chlorodendrophyceae</taxon>
        <taxon>Chlorodendrales</taxon>
        <taxon>Chlorodendraceae</taxon>
        <taxon>Tetraselmis</taxon>
    </lineage>
</organism>
<feature type="region of interest" description="Disordered" evidence="1">
    <location>
        <begin position="26"/>
        <end position="173"/>
    </location>
</feature>
<proteinExistence type="predicted"/>
<reference evidence="2" key="1">
    <citation type="submission" date="2014-05" db="EMBL/GenBank/DDBJ databases">
        <title>The transcriptome of the halophilic microalga Tetraselmis sp. GSL018 isolated from the Great Salt Lake, Utah.</title>
        <authorList>
            <person name="Jinkerson R.E."/>
            <person name="D'Adamo S."/>
            <person name="Posewitz M.C."/>
        </authorList>
    </citation>
    <scope>NUCLEOTIDE SEQUENCE</scope>
    <source>
        <strain evidence="2">GSL018</strain>
    </source>
</reference>
<feature type="region of interest" description="Disordered" evidence="1">
    <location>
        <begin position="227"/>
        <end position="248"/>
    </location>
</feature>
<dbReference type="AlphaFoldDB" id="A0A061SCZ9"/>